<dbReference type="VEuPathDB" id="GiardiaDB:GMRT_11127"/>
<gene>
    <name evidence="2" type="ORF">GMRT_11127</name>
</gene>
<dbReference type="PROSITE" id="PS50238">
    <property type="entry name" value="RHOGAP"/>
    <property type="match status" value="1"/>
</dbReference>
<name>A0A4Z1ST52_GIAMU</name>
<dbReference type="AlphaFoldDB" id="A0A4Z1ST52"/>
<comment type="caution">
    <text evidence="2">The sequence shown here is derived from an EMBL/GenBank/DDBJ whole genome shotgun (WGS) entry which is preliminary data.</text>
</comment>
<dbReference type="SUPFAM" id="SSF48350">
    <property type="entry name" value="GTPase activation domain, GAP"/>
    <property type="match status" value="1"/>
</dbReference>
<dbReference type="GO" id="GO:0007165">
    <property type="term" value="P:signal transduction"/>
    <property type="evidence" value="ECO:0007669"/>
    <property type="project" value="InterPro"/>
</dbReference>
<dbReference type="Gene3D" id="1.10.555.10">
    <property type="entry name" value="Rho GTPase activation protein"/>
    <property type="match status" value="1"/>
</dbReference>
<dbReference type="EMBL" id="VDLU01000002">
    <property type="protein sequence ID" value="TNJ28930.1"/>
    <property type="molecule type" value="Genomic_DNA"/>
</dbReference>
<evidence type="ECO:0000313" key="2">
    <source>
        <dbReference type="EMBL" id="TNJ28930.1"/>
    </source>
</evidence>
<reference evidence="2 3" key="1">
    <citation type="submission" date="2019-05" db="EMBL/GenBank/DDBJ databases">
        <title>The compact genome of Giardia muris reveals important steps in the evolution of intestinal protozoan parasites.</title>
        <authorList>
            <person name="Xu F."/>
            <person name="Jimenez-Gonzalez A."/>
            <person name="Einarsson E."/>
            <person name="Astvaldsson A."/>
            <person name="Peirasmaki D."/>
            <person name="Eckmann L."/>
            <person name="Andersson J.O."/>
            <person name="Svard S.G."/>
            <person name="Jerlstrom-Hultqvist J."/>
        </authorList>
    </citation>
    <scope>NUCLEOTIDE SEQUENCE [LARGE SCALE GENOMIC DNA]</scope>
    <source>
        <strain evidence="2 3">Roberts-Thomson</strain>
    </source>
</reference>
<protein>
    <submittedName>
        <fullName evidence="2">Putative Rho GAP</fullName>
    </submittedName>
</protein>
<sequence>MTSRDSISFGSSDQSTLQRVHHLQLFRGLTQCFDIVERHFSQHPDLYRDVGAIDVVHGLYDQWEQTGRLELHEIMEAATITSLAKLMIKNAINHDGHILFSSSFLHTIQGYLKPPSTPTPTTSVLTVRREIYHLFNTHLSEAQRRLLLLILAHLRRVTTFAKHLTSQVLELCWLPTIIGIDSLQQYRGLLVLLIDSIAITTTT</sequence>
<accession>A0A4Z1ST52</accession>
<evidence type="ECO:0000259" key="1">
    <source>
        <dbReference type="PROSITE" id="PS50238"/>
    </source>
</evidence>
<evidence type="ECO:0000313" key="3">
    <source>
        <dbReference type="Proteomes" id="UP000315496"/>
    </source>
</evidence>
<keyword evidence="3" id="KW-1185">Reference proteome</keyword>
<dbReference type="InterPro" id="IPR000198">
    <property type="entry name" value="RhoGAP_dom"/>
</dbReference>
<dbReference type="Proteomes" id="UP000315496">
    <property type="component" value="Chromosome 2"/>
</dbReference>
<organism evidence="2 3">
    <name type="scientific">Giardia muris</name>
    <dbReference type="NCBI Taxonomy" id="5742"/>
    <lineage>
        <taxon>Eukaryota</taxon>
        <taxon>Metamonada</taxon>
        <taxon>Diplomonadida</taxon>
        <taxon>Hexamitidae</taxon>
        <taxon>Giardiinae</taxon>
        <taxon>Giardia</taxon>
    </lineage>
</organism>
<dbReference type="InterPro" id="IPR008936">
    <property type="entry name" value="Rho_GTPase_activation_prot"/>
</dbReference>
<feature type="domain" description="Rho-GAP" evidence="1">
    <location>
        <begin position="15"/>
        <end position="203"/>
    </location>
</feature>
<dbReference type="Pfam" id="PF00620">
    <property type="entry name" value="RhoGAP"/>
    <property type="match status" value="1"/>
</dbReference>
<proteinExistence type="predicted"/>